<dbReference type="RefSeq" id="WP_315733357.1">
    <property type="nucleotide sequence ID" value="NZ_JAVYII010000005.1"/>
</dbReference>
<evidence type="ECO:0000313" key="4">
    <source>
        <dbReference type="Proteomes" id="UP001268542"/>
    </source>
</evidence>
<name>A0ABU3PXF5_9ACTN</name>
<dbReference type="NCBIfam" id="TIGR00732">
    <property type="entry name" value="dprA"/>
    <property type="match status" value="1"/>
</dbReference>
<dbReference type="EMBL" id="JAVYII010000005">
    <property type="protein sequence ID" value="MDT9593869.1"/>
    <property type="molecule type" value="Genomic_DNA"/>
</dbReference>
<dbReference type="SUPFAM" id="SSF102405">
    <property type="entry name" value="MCP/YpsA-like"/>
    <property type="match status" value="1"/>
</dbReference>
<dbReference type="PANTHER" id="PTHR43022">
    <property type="entry name" value="PROTEIN SMF"/>
    <property type="match status" value="1"/>
</dbReference>
<evidence type="ECO:0000259" key="2">
    <source>
        <dbReference type="Pfam" id="PF02481"/>
    </source>
</evidence>
<organism evidence="3 4">
    <name type="scientific">Nocardioides imazamoxiresistens</name>
    <dbReference type="NCBI Taxonomy" id="3231893"/>
    <lineage>
        <taxon>Bacteria</taxon>
        <taxon>Bacillati</taxon>
        <taxon>Actinomycetota</taxon>
        <taxon>Actinomycetes</taxon>
        <taxon>Propionibacteriales</taxon>
        <taxon>Nocardioidaceae</taxon>
        <taxon>Nocardioides</taxon>
    </lineage>
</organism>
<comment type="caution">
    <text evidence="3">The sequence shown here is derived from an EMBL/GenBank/DDBJ whole genome shotgun (WGS) entry which is preliminary data.</text>
</comment>
<dbReference type="Pfam" id="PF02481">
    <property type="entry name" value="DNA_processg_A"/>
    <property type="match status" value="1"/>
</dbReference>
<keyword evidence="4" id="KW-1185">Reference proteome</keyword>
<accession>A0ABU3PXF5</accession>
<comment type="similarity">
    <text evidence="1">Belongs to the DprA/Smf family.</text>
</comment>
<dbReference type="Proteomes" id="UP001268542">
    <property type="component" value="Unassembled WGS sequence"/>
</dbReference>
<evidence type="ECO:0000256" key="1">
    <source>
        <dbReference type="ARBA" id="ARBA00006525"/>
    </source>
</evidence>
<dbReference type="PANTHER" id="PTHR43022:SF1">
    <property type="entry name" value="PROTEIN SMF"/>
    <property type="match status" value="1"/>
</dbReference>
<protein>
    <submittedName>
        <fullName evidence="3">DNA-processing protein DprA</fullName>
    </submittedName>
</protein>
<feature type="domain" description="Smf/DprA SLOG" evidence="2">
    <location>
        <begin position="90"/>
        <end position="302"/>
    </location>
</feature>
<gene>
    <name evidence="3" type="primary">dprA</name>
    <name evidence="3" type="ORF">RDV89_12370</name>
</gene>
<dbReference type="InterPro" id="IPR057666">
    <property type="entry name" value="DrpA_SLOG"/>
</dbReference>
<sequence>MSDADRLARVALSHLAEPGDVRVLRLVRQLGATTVYEGLCAHGGLDAVLDGMPDGVSDGAGGAGVDLAVRLGAVRPEQRLEQARRAGIRFVVPGDAEWPTGLDDLADQPALHQRGEVPVGLWVRGPLRLDEVRTAVAVVGARRATTYGGSVAGDLGQDLGSEGWTVVSGAAFGIDQAAHRGALAAGGPTVAVLACGVDRAYPVRHSELLDQIGDQGAVVSEAPPGATPTRVRFLGRNRLIAGLARGTVVVEAAVRSGSLNTAGWAERLSRVVMGVPGPVTSALSQGVHELIRTRAGLLVTSGAEVREAVGESGEHLLAVPRAPLGPRDHLPIRHQQVLDAVPVSRGATVETISRGAGIGTKEAGTALGALARAGLIEQSGAGWRLSDAAWRADRAEERA</sequence>
<evidence type="ECO:0000313" key="3">
    <source>
        <dbReference type="EMBL" id="MDT9593869.1"/>
    </source>
</evidence>
<proteinExistence type="inferred from homology"/>
<dbReference type="Gene3D" id="3.40.50.450">
    <property type="match status" value="1"/>
</dbReference>
<dbReference type="InterPro" id="IPR003488">
    <property type="entry name" value="DprA"/>
</dbReference>
<reference evidence="3 4" key="1">
    <citation type="submission" date="2023-08" db="EMBL/GenBank/DDBJ databases">
        <title>Nocardioides seae sp. nov., a bacterium isolated from a soil.</title>
        <authorList>
            <person name="Wang X."/>
        </authorList>
    </citation>
    <scope>NUCLEOTIDE SEQUENCE [LARGE SCALE GENOMIC DNA]</scope>
    <source>
        <strain evidence="3 4">YZH12</strain>
    </source>
</reference>